<sequence length="210" mass="24213">MNPLKCAFGVTSGKFLCFVVRHRGIEIDPTKIKAILEMPPPKTLTQLRFFQGRLAYLRRFISNLSGRCQPFTVLCKKDAPFRWDQNFQKAFDSIKQYFMNPPVLAAPIPRKPLILYTIALSESPGALLAQFNEEGKQNALYYLSRCLLPTEVNYPLFEKHCLALIFAAQKLRHYMLSHKVNLISRINPLLYLMNQPTFSGRLARWSMILS</sequence>
<reference evidence="3 4" key="2">
    <citation type="journal article" date="2017" name="Nature">
        <title>The Apostasia genome and the evolution of orchids.</title>
        <authorList>
            <person name="Zhang G.Q."/>
            <person name="Liu K.W."/>
            <person name="Li Z."/>
            <person name="Lohaus R."/>
            <person name="Hsiao Y.Y."/>
            <person name="Niu S.C."/>
            <person name="Wang J.Y."/>
            <person name="Lin Y.C."/>
            <person name="Xu Q."/>
            <person name="Chen L.J."/>
            <person name="Yoshida K."/>
            <person name="Fujiwara S."/>
            <person name="Wang Z.W."/>
            <person name="Zhang Y.Q."/>
            <person name="Mitsuda N."/>
            <person name="Wang M."/>
            <person name="Liu G.H."/>
            <person name="Pecoraro L."/>
            <person name="Huang H.X."/>
            <person name="Xiao X.J."/>
            <person name="Lin M."/>
            <person name="Wu X.Y."/>
            <person name="Wu W.L."/>
            <person name="Chen Y.Y."/>
            <person name="Chang S.B."/>
            <person name="Sakamoto S."/>
            <person name="Ohme-Takagi M."/>
            <person name="Yagi M."/>
            <person name="Zeng S.J."/>
            <person name="Shen C.Y."/>
            <person name="Yeh C.M."/>
            <person name="Luo Y.B."/>
            <person name="Tsai W.C."/>
            <person name="Van de Peer Y."/>
            <person name="Liu Z.J."/>
        </authorList>
    </citation>
    <scope>NUCLEOTIDE SEQUENCE [LARGE SCALE GENOMIC DNA]</scope>
    <source>
        <tissue evidence="3">The whole plant</tissue>
    </source>
</reference>
<dbReference type="InterPro" id="IPR050951">
    <property type="entry name" value="Retrovirus_Pol_polyprotein"/>
</dbReference>
<proteinExistence type="predicted"/>
<dbReference type="STRING" id="906689.A0A2I0VH97"/>
<dbReference type="Proteomes" id="UP000233837">
    <property type="component" value="Unassembled WGS sequence"/>
</dbReference>
<accession>A0A2I0VH97</accession>
<protein>
    <submittedName>
        <fullName evidence="3">Putative mitochondrial protein</fullName>
    </submittedName>
</protein>
<dbReference type="Gene3D" id="3.30.70.270">
    <property type="match status" value="1"/>
</dbReference>
<organism evidence="3 4">
    <name type="scientific">Dendrobium catenatum</name>
    <dbReference type="NCBI Taxonomy" id="906689"/>
    <lineage>
        <taxon>Eukaryota</taxon>
        <taxon>Viridiplantae</taxon>
        <taxon>Streptophyta</taxon>
        <taxon>Embryophyta</taxon>
        <taxon>Tracheophyta</taxon>
        <taxon>Spermatophyta</taxon>
        <taxon>Magnoliopsida</taxon>
        <taxon>Liliopsida</taxon>
        <taxon>Asparagales</taxon>
        <taxon>Orchidaceae</taxon>
        <taxon>Epidendroideae</taxon>
        <taxon>Malaxideae</taxon>
        <taxon>Dendrobiinae</taxon>
        <taxon>Dendrobium</taxon>
    </lineage>
</organism>
<keyword evidence="4" id="KW-1185">Reference proteome</keyword>
<gene>
    <name evidence="3" type="ORF">MA16_Dca028128</name>
</gene>
<name>A0A2I0VH97_9ASPA</name>
<dbReference type="SUPFAM" id="SSF56672">
    <property type="entry name" value="DNA/RNA polymerases"/>
    <property type="match status" value="1"/>
</dbReference>
<dbReference type="PANTHER" id="PTHR37984:SF5">
    <property type="entry name" value="PROTEIN NYNRIN-LIKE"/>
    <property type="match status" value="1"/>
</dbReference>
<dbReference type="GO" id="GO:0003824">
    <property type="term" value="F:catalytic activity"/>
    <property type="evidence" value="ECO:0007669"/>
    <property type="project" value="UniProtKB-KW"/>
</dbReference>
<dbReference type="InterPro" id="IPR041577">
    <property type="entry name" value="RT_RNaseH_2"/>
</dbReference>
<dbReference type="PANTHER" id="PTHR37984">
    <property type="entry name" value="PROTEIN CBG26694"/>
    <property type="match status" value="1"/>
</dbReference>
<feature type="domain" description="Reverse transcriptase/retrotransposon-derived protein RNase H-like" evidence="2">
    <location>
        <begin position="83"/>
        <end position="181"/>
    </location>
</feature>
<dbReference type="EMBL" id="KZ504245">
    <property type="protein sequence ID" value="PKU62781.1"/>
    <property type="molecule type" value="Genomic_DNA"/>
</dbReference>
<dbReference type="FunFam" id="3.30.70.270:FF:000063">
    <property type="entry name" value="Zinc knuckle domaincontaining protein"/>
    <property type="match status" value="1"/>
</dbReference>
<dbReference type="InterPro" id="IPR043502">
    <property type="entry name" value="DNA/RNA_pol_sf"/>
</dbReference>
<dbReference type="Pfam" id="PF17919">
    <property type="entry name" value="RT_RNaseH_2"/>
    <property type="match status" value="1"/>
</dbReference>
<evidence type="ECO:0000313" key="4">
    <source>
        <dbReference type="Proteomes" id="UP000233837"/>
    </source>
</evidence>
<keyword evidence="1" id="KW-0511">Multifunctional enzyme</keyword>
<evidence type="ECO:0000313" key="3">
    <source>
        <dbReference type="EMBL" id="PKU62781.1"/>
    </source>
</evidence>
<dbReference type="AlphaFoldDB" id="A0A2I0VH97"/>
<evidence type="ECO:0000259" key="2">
    <source>
        <dbReference type="Pfam" id="PF17919"/>
    </source>
</evidence>
<reference evidence="3 4" key="1">
    <citation type="journal article" date="2016" name="Sci. Rep.">
        <title>The Dendrobium catenatum Lindl. genome sequence provides insights into polysaccharide synthase, floral development and adaptive evolution.</title>
        <authorList>
            <person name="Zhang G.Q."/>
            <person name="Xu Q."/>
            <person name="Bian C."/>
            <person name="Tsai W.C."/>
            <person name="Yeh C.M."/>
            <person name="Liu K.W."/>
            <person name="Yoshida K."/>
            <person name="Zhang L.S."/>
            <person name="Chang S.B."/>
            <person name="Chen F."/>
            <person name="Shi Y."/>
            <person name="Su Y.Y."/>
            <person name="Zhang Y.Q."/>
            <person name="Chen L.J."/>
            <person name="Yin Y."/>
            <person name="Lin M."/>
            <person name="Huang H."/>
            <person name="Deng H."/>
            <person name="Wang Z.W."/>
            <person name="Zhu S.L."/>
            <person name="Zhao X."/>
            <person name="Deng C."/>
            <person name="Niu S.C."/>
            <person name="Huang J."/>
            <person name="Wang M."/>
            <person name="Liu G.H."/>
            <person name="Yang H.J."/>
            <person name="Xiao X.J."/>
            <person name="Hsiao Y.Y."/>
            <person name="Wu W.L."/>
            <person name="Chen Y.Y."/>
            <person name="Mitsuda N."/>
            <person name="Ohme-Takagi M."/>
            <person name="Luo Y.B."/>
            <person name="Van de Peer Y."/>
            <person name="Liu Z.J."/>
        </authorList>
    </citation>
    <scope>NUCLEOTIDE SEQUENCE [LARGE SCALE GENOMIC DNA]</scope>
    <source>
        <tissue evidence="3">The whole plant</tissue>
    </source>
</reference>
<dbReference type="InterPro" id="IPR043128">
    <property type="entry name" value="Rev_trsase/Diguanyl_cyclase"/>
</dbReference>
<evidence type="ECO:0000256" key="1">
    <source>
        <dbReference type="ARBA" id="ARBA00023268"/>
    </source>
</evidence>